<dbReference type="GO" id="GO:0050355">
    <property type="term" value="F:inorganic triphosphate phosphatase activity"/>
    <property type="evidence" value="ECO:0007669"/>
    <property type="project" value="InterPro"/>
</dbReference>
<dbReference type="PANTHER" id="PTHR39569:SF1">
    <property type="entry name" value="INORGANIC TRIPHOSPHATASE"/>
    <property type="match status" value="1"/>
</dbReference>
<dbReference type="CDD" id="cd07756">
    <property type="entry name" value="CYTH-like_Pase_CHAD"/>
    <property type="match status" value="1"/>
</dbReference>
<dbReference type="Proteomes" id="UP000732858">
    <property type="component" value="Unassembled WGS sequence"/>
</dbReference>
<gene>
    <name evidence="2" type="ORF">HT657_06110</name>
    <name evidence="3" type="ORF">HT672_08960</name>
</gene>
<dbReference type="RefSeq" id="WP_157403497.1">
    <property type="nucleotide sequence ID" value="NZ_JABULY010000003.1"/>
</dbReference>
<evidence type="ECO:0000313" key="3">
    <source>
        <dbReference type="EMBL" id="MBV6547401.1"/>
    </source>
</evidence>
<dbReference type="GeneID" id="65549395"/>
<keyword evidence="5" id="KW-1185">Reference proteome</keyword>
<dbReference type="SUPFAM" id="SSF55154">
    <property type="entry name" value="CYTH-like phosphatases"/>
    <property type="match status" value="1"/>
</dbReference>
<dbReference type="EMBL" id="JABUMC010000023">
    <property type="protein sequence ID" value="MBV6547401.1"/>
    <property type="molecule type" value="Genomic_DNA"/>
</dbReference>
<dbReference type="SMART" id="SM01118">
    <property type="entry name" value="CYTH"/>
    <property type="match status" value="1"/>
</dbReference>
<proteinExistence type="predicted"/>
<protein>
    <submittedName>
        <fullName evidence="3">CYTH domain-containing protein</fullName>
    </submittedName>
</protein>
<dbReference type="Gene3D" id="2.40.320.10">
    <property type="entry name" value="Hypothetical Protein Pfu-838710-001"/>
    <property type="match status" value="1"/>
</dbReference>
<evidence type="ECO:0000313" key="5">
    <source>
        <dbReference type="Proteomes" id="UP001196379"/>
    </source>
</evidence>
<dbReference type="AlphaFoldDB" id="A0A949T5H6"/>
<dbReference type="PANTHER" id="PTHR39569">
    <property type="entry name" value="INORGANIC TRIPHOSPHATASE"/>
    <property type="match status" value="1"/>
</dbReference>
<reference evidence="3 5" key="1">
    <citation type="journal article" date="2021" name="Mol. Ecol.">
        <title>Polar bear-adapted Ursidibacter maritimus are remarkably conserved after generations in captivity.</title>
        <authorList>
            <person name="Espinosa-Gongora C."/>
            <person name="Hansen M.J."/>
            <person name="Bertelsen M.F."/>
            <person name="Bojesen A.M."/>
        </authorList>
    </citation>
    <scope>NUCLEOTIDE SEQUENCE</scope>
    <source>
        <strain evidence="3">Pb43105x</strain>
        <strain evidence="2 5">Pb43106</strain>
    </source>
</reference>
<accession>A0A949T5H6</accession>
<dbReference type="PROSITE" id="PS51707">
    <property type="entry name" value="CYTH"/>
    <property type="match status" value="1"/>
</dbReference>
<dbReference type="EMBL" id="JABULY010000003">
    <property type="protein sequence ID" value="MBV6531706.1"/>
    <property type="molecule type" value="Genomic_DNA"/>
</dbReference>
<evidence type="ECO:0000313" key="4">
    <source>
        <dbReference type="Proteomes" id="UP000732858"/>
    </source>
</evidence>
<dbReference type="Pfam" id="PF01928">
    <property type="entry name" value="CYTH"/>
    <property type="match status" value="1"/>
</dbReference>
<dbReference type="InterPro" id="IPR023577">
    <property type="entry name" value="CYTH_domain"/>
</dbReference>
<evidence type="ECO:0000313" key="2">
    <source>
        <dbReference type="EMBL" id="MBV6531706.1"/>
    </source>
</evidence>
<dbReference type="Proteomes" id="UP001196379">
    <property type="component" value="Unassembled WGS sequence"/>
</dbReference>
<name>A0A949T5H6_9PAST</name>
<organism evidence="3 4">
    <name type="scientific">Ursidibacter maritimus</name>
    <dbReference type="NCBI Taxonomy" id="1331689"/>
    <lineage>
        <taxon>Bacteria</taxon>
        <taxon>Pseudomonadati</taxon>
        <taxon>Pseudomonadota</taxon>
        <taxon>Gammaproteobacteria</taxon>
        <taxon>Pasteurellales</taxon>
        <taxon>Pasteurellaceae</taxon>
        <taxon>Ursidibacter</taxon>
    </lineage>
</organism>
<dbReference type="InterPro" id="IPR039013">
    <property type="entry name" value="YgiF"/>
</dbReference>
<comment type="caution">
    <text evidence="3">The sequence shown here is derived from an EMBL/GenBank/DDBJ whole genome shotgun (WGS) entry which is preliminary data.</text>
</comment>
<dbReference type="OrthoDB" id="3034217at2"/>
<dbReference type="InterPro" id="IPR033469">
    <property type="entry name" value="CYTH-like_dom_sf"/>
</dbReference>
<feature type="domain" description="CYTH" evidence="1">
    <location>
        <begin position="2"/>
        <end position="202"/>
    </location>
</feature>
<evidence type="ECO:0000259" key="1">
    <source>
        <dbReference type="PROSITE" id="PS51707"/>
    </source>
</evidence>
<sequence length="283" mass="33057">MENEIEIKIMLIPENIPLIYQWLNHQNILCHETEELANCYYDTPDLYFAKEKMGLRVRSKNNQHEITLKAKGEITGGLHIRPEYNLALEHNFPELKRLVSHYNLQLGDIEQLQQNLKATFSTDFQREKWVVAFNQSEIEIALDRGLIKNSQDEEQICELEFELKQGNIIDILTLLEQLPKQNGIWFSSLSKAQRGYLVGYPDKIAKEIEKLAAYSVENHSEIETYQFAQQLADFIRLTDSEPLIHQYQQLTAEKVDSVDYFTSQDYFAYNLSTLTKMNINSND</sequence>
<dbReference type="GO" id="GO:0046872">
    <property type="term" value="F:metal ion binding"/>
    <property type="evidence" value="ECO:0007669"/>
    <property type="project" value="TreeGrafter"/>
</dbReference>